<protein>
    <submittedName>
        <fullName evidence="1">Uncharacterized protein</fullName>
    </submittedName>
</protein>
<accession>A0ABQ9WQK5</accession>
<gene>
    <name evidence="1" type="ORF">BLNAU_24321</name>
</gene>
<sequence length="526" mass="56583">MLTFQNTVVCLVSSSQLMVHRSEIISNIHQSPSKSIDLLPLVDLANHHHNTNRKDIITETVAAKMTRPCVGTLGDDEISVVGSSLDFSNVHFPIGSGPLFSVNTMLSSSSLLNVTSSLHPICENQNSGTTMLDVNLGGNLGCLNTSFSSCIRQSNTAESGSAILITSTTSLTVTQCYFHICNVSGENDDGEQSLWNAKRLEEHAPISGGSIFARDAQQVSITDSYFEKGEASQASAVELFNRVSATMTNCSFVACSATSVATLQIYHESVESTLAYLLFRDCSAVDSPDSRDIYFFAQSFTDIQSNISFCDSMSGAPNVYFRVGYLSDSTLVPQITSTPTVETCTVTISGNEAVVEVKTKEVIGGVMGILLEGCLVPRLVFVQFDINGANSSIGTATVSSGADGILPPATYKRLSHTLRGDIAPQVVSASAILSDVNTTTITVKGVSLDEGSYSMRIQKGSNTFNISLSRTDSTTLVGYAHLYPSNAEERLDWSTQYEWRQKFDGQTQSFFPHQTNHLELLGFGGA</sequence>
<reference evidence="1 2" key="1">
    <citation type="journal article" date="2022" name="bioRxiv">
        <title>Genomics of Preaxostyla Flagellates Illuminates Evolutionary Transitions and the Path Towards Mitochondrial Loss.</title>
        <authorList>
            <person name="Novak L.V.F."/>
            <person name="Treitli S.C."/>
            <person name="Pyrih J."/>
            <person name="Halakuc P."/>
            <person name="Pipaliya S.V."/>
            <person name="Vacek V."/>
            <person name="Brzon O."/>
            <person name="Soukal P."/>
            <person name="Eme L."/>
            <person name="Dacks J.B."/>
            <person name="Karnkowska A."/>
            <person name="Elias M."/>
            <person name="Hampl V."/>
        </authorList>
    </citation>
    <scope>NUCLEOTIDE SEQUENCE [LARGE SCALE GENOMIC DNA]</scope>
    <source>
        <strain evidence="1">NAU3</strain>
        <tissue evidence="1">Gut</tissue>
    </source>
</reference>
<keyword evidence="2" id="KW-1185">Reference proteome</keyword>
<proteinExistence type="predicted"/>
<evidence type="ECO:0000313" key="2">
    <source>
        <dbReference type="Proteomes" id="UP001281761"/>
    </source>
</evidence>
<evidence type="ECO:0000313" key="1">
    <source>
        <dbReference type="EMBL" id="KAK2940766.1"/>
    </source>
</evidence>
<dbReference type="EMBL" id="JARBJD010000608">
    <property type="protein sequence ID" value="KAK2940766.1"/>
    <property type="molecule type" value="Genomic_DNA"/>
</dbReference>
<dbReference type="Proteomes" id="UP001281761">
    <property type="component" value="Unassembled WGS sequence"/>
</dbReference>
<name>A0ABQ9WQK5_9EUKA</name>
<organism evidence="1 2">
    <name type="scientific">Blattamonas nauphoetae</name>
    <dbReference type="NCBI Taxonomy" id="2049346"/>
    <lineage>
        <taxon>Eukaryota</taxon>
        <taxon>Metamonada</taxon>
        <taxon>Preaxostyla</taxon>
        <taxon>Oxymonadida</taxon>
        <taxon>Blattamonas</taxon>
    </lineage>
</organism>
<comment type="caution">
    <text evidence="1">The sequence shown here is derived from an EMBL/GenBank/DDBJ whole genome shotgun (WGS) entry which is preliminary data.</text>
</comment>